<organism evidence="2 3">
    <name type="scientific">Terfezia boudieri ATCC MYA-4762</name>
    <dbReference type="NCBI Taxonomy" id="1051890"/>
    <lineage>
        <taxon>Eukaryota</taxon>
        <taxon>Fungi</taxon>
        <taxon>Dikarya</taxon>
        <taxon>Ascomycota</taxon>
        <taxon>Pezizomycotina</taxon>
        <taxon>Pezizomycetes</taxon>
        <taxon>Pezizales</taxon>
        <taxon>Pezizaceae</taxon>
        <taxon>Terfezia</taxon>
    </lineage>
</organism>
<feature type="compositionally biased region" description="Low complexity" evidence="1">
    <location>
        <begin position="982"/>
        <end position="999"/>
    </location>
</feature>
<proteinExistence type="predicted"/>
<feature type="region of interest" description="Disordered" evidence="1">
    <location>
        <begin position="352"/>
        <end position="377"/>
    </location>
</feature>
<evidence type="ECO:0000313" key="2">
    <source>
        <dbReference type="EMBL" id="RPB21565.1"/>
    </source>
</evidence>
<feature type="compositionally biased region" description="Polar residues" evidence="1">
    <location>
        <begin position="1199"/>
        <end position="1233"/>
    </location>
</feature>
<evidence type="ECO:0000313" key="3">
    <source>
        <dbReference type="Proteomes" id="UP000267821"/>
    </source>
</evidence>
<feature type="region of interest" description="Disordered" evidence="1">
    <location>
        <begin position="958"/>
        <end position="999"/>
    </location>
</feature>
<feature type="region of interest" description="Disordered" evidence="1">
    <location>
        <begin position="1"/>
        <end position="77"/>
    </location>
</feature>
<feature type="compositionally biased region" description="Acidic residues" evidence="1">
    <location>
        <begin position="1151"/>
        <end position="1174"/>
    </location>
</feature>
<feature type="compositionally biased region" description="Low complexity" evidence="1">
    <location>
        <begin position="454"/>
        <end position="471"/>
    </location>
</feature>
<feature type="compositionally biased region" description="Polar residues" evidence="1">
    <location>
        <begin position="14"/>
        <end position="26"/>
    </location>
</feature>
<evidence type="ECO:0000256" key="1">
    <source>
        <dbReference type="SAM" id="MobiDB-lite"/>
    </source>
</evidence>
<dbReference type="Proteomes" id="UP000267821">
    <property type="component" value="Unassembled WGS sequence"/>
</dbReference>
<feature type="region of interest" description="Disordered" evidence="1">
    <location>
        <begin position="439"/>
        <end position="479"/>
    </location>
</feature>
<feature type="region of interest" description="Disordered" evidence="1">
    <location>
        <begin position="134"/>
        <end position="249"/>
    </location>
</feature>
<dbReference type="STRING" id="1051890.A0A3N4LU75"/>
<feature type="compositionally biased region" description="Basic and acidic residues" evidence="1">
    <location>
        <begin position="274"/>
        <end position="284"/>
    </location>
</feature>
<accession>A0A3N4LU75</accession>
<name>A0A3N4LU75_9PEZI</name>
<feature type="region of interest" description="Disordered" evidence="1">
    <location>
        <begin position="508"/>
        <end position="552"/>
    </location>
</feature>
<feature type="region of interest" description="Disordered" evidence="1">
    <location>
        <begin position="1136"/>
        <end position="1242"/>
    </location>
</feature>
<keyword evidence="3" id="KW-1185">Reference proteome</keyword>
<feature type="compositionally biased region" description="Low complexity" evidence="1">
    <location>
        <begin position="53"/>
        <end position="70"/>
    </location>
</feature>
<feature type="compositionally biased region" description="Pro residues" evidence="1">
    <location>
        <begin position="150"/>
        <end position="164"/>
    </location>
</feature>
<feature type="compositionally biased region" description="Gly residues" evidence="1">
    <location>
        <begin position="1070"/>
        <end position="1086"/>
    </location>
</feature>
<protein>
    <recommendedName>
        <fullName evidence="4">AGC-kinase C-terminal domain-containing protein</fullName>
    </recommendedName>
</protein>
<dbReference type="OrthoDB" id="5408302at2759"/>
<feature type="compositionally biased region" description="Basic residues" evidence="1">
    <location>
        <begin position="582"/>
        <end position="593"/>
    </location>
</feature>
<feature type="compositionally biased region" description="Basic and acidic residues" evidence="1">
    <location>
        <begin position="224"/>
        <end position="233"/>
    </location>
</feature>
<feature type="region of interest" description="Disordered" evidence="1">
    <location>
        <begin position="265"/>
        <end position="326"/>
    </location>
</feature>
<dbReference type="AlphaFoldDB" id="A0A3N4LU75"/>
<evidence type="ECO:0008006" key="4">
    <source>
        <dbReference type="Google" id="ProtNLM"/>
    </source>
</evidence>
<dbReference type="InParanoid" id="A0A3N4LU75"/>
<sequence length="1274" mass="132243">MPMLNLLRSHRRSPSAQSTTTQDGLHQQQQNQQYNSRPQHAHAQPATAIQFLPQSQRQSASSSPAPSQASMDHSSTAASTLPQLNFDSQGLLGTTSPTGFLGGAFGGSSNSLASSVAPASATIISSPTPVIITTGSSPRLGSPSLNKALPAPPPPLAQTPPPTLQFPQTLQPPSSPSPAHSRPGTGGSGKYSIFGQGHSGPSASHTQLPPLLTGLAGSGGGHGKQKEKEKEVHTTPPPAASGHGKRNHAKLNILSSMTLLMRRRTGQSGTLGESSRKAGARDLPDDFDPGIIYATRHPDWSSPGPKRPPVDVINARPGKDGKVLSPALAGKMRGEGEEHMERQRTPLFKEHFEEEEATGPKMQVGSQGSPPPQQKKIGVQAGEVRVYGPPPPQPQLGLVPPAEVKTPQMVQSPQMGATSSPAVSMGTTLVEKSPSVGAPAIIPVTTDSPANNLAPAKSTASSTSSSSSAPSENDDAYPPIRRKGVTLVDHPLSLPRHLMNNSSRFSFEASSATGSSPGIEDEPAAGTGGSQTPTDGNTVGLAMTKDGTPSPTRQQMMGGIGLGLGLGLGVGVGVGVGTGAGAHKRQPPRRTPARWRDDDSEHEEGVVNIASYENEEDDLYYDDGIILGDDDGEEQGFGNGDDYGGMESARLELGGLPPQVPLTHTSMTGPGLGSSGNDLVVETASLEHTIGGVRDKDGPSAFPPFMNPIGGGLGYQKQLEHFYTPDVMRLNAHGLPLSLQTLDQSLCKIKQQQQGLQRQDSDELDSPAPGFGSEIDPGYLSLQQPQHHLQLGVGDGEEPMNFDDEDDMDDPMVAAANAEVLAYDTDGEYGQEFGFYSASEAGNVSAEQLFAGGYFGEAGMNLGQPRPFLVRRPSLTPISERSECSYRNSMVFGFENTPVSRGGGAGSALGGSVHPLALSQSLAGLTLDGDGSVGQVGQAQGCQDDMTRSQLLKFRRSWGGGSQAGSLKSAPGSPGGPGRLDAGAAGQSPAMSSSSPIVSPGQGVSLGGLGMSPGAYGMYGLHDWTDLPVNMNMAGMNIAGMNMSLGVPPMGFGMTPGLTIQQQIDQINQSGGGGTSPGGLSPGGLMTGSAVGQQQLLQVLMDNAQKEGGVSAYPLHMYQPAIGSPAGAGGQNLQQQVLMQQPQQQQHEQPSDADEDDYEAECPDLDDYPDDSEYPVDHDPVEVYPGTSHPYSDIDASDPYSNQNTGLARNTSAGRQSTAGDSSYASALGSPTSEAEKGEGRVSLDEVGLGQAHGVQMGVGYEGALGRRRSERSG</sequence>
<feature type="region of interest" description="Disordered" evidence="1">
    <location>
        <begin position="1067"/>
        <end position="1088"/>
    </location>
</feature>
<dbReference type="EMBL" id="ML121558">
    <property type="protein sequence ID" value="RPB21565.1"/>
    <property type="molecule type" value="Genomic_DNA"/>
</dbReference>
<feature type="region of interest" description="Disordered" evidence="1">
    <location>
        <begin position="579"/>
        <end position="602"/>
    </location>
</feature>
<feature type="compositionally biased region" description="Low complexity" evidence="1">
    <location>
        <begin position="1136"/>
        <end position="1148"/>
    </location>
</feature>
<reference evidence="2 3" key="1">
    <citation type="journal article" date="2018" name="Nat. Ecol. Evol.">
        <title>Pezizomycetes genomes reveal the molecular basis of ectomycorrhizal truffle lifestyle.</title>
        <authorList>
            <person name="Murat C."/>
            <person name="Payen T."/>
            <person name="Noel B."/>
            <person name="Kuo A."/>
            <person name="Morin E."/>
            <person name="Chen J."/>
            <person name="Kohler A."/>
            <person name="Krizsan K."/>
            <person name="Balestrini R."/>
            <person name="Da Silva C."/>
            <person name="Montanini B."/>
            <person name="Hainaut M."/>
            <person name="Levati E."/>
            <person name="Barry K.W."/>
            <person name="Belfiori B."/>
            <person name="Cichocki N."/>
            <person name="Clum A."/>
            <person name="Dockter R.B."/>
            <person name="Fauchery L."/>
            <person name="Guy J."/>
            <person name="Iotti M."/>
            <person name="Le Tacon F."/>
            <person name="Lindquist E.A."/>
            <person name="Lipzen A."/>
            <person name="Malagnac F."/>
            <person name="Mello A."/>
            <person name="Molinier V."/>
            <person name="Miyauchi S."/>
            <person name="Poulain J."/>
            <person name="Riccioni C."/>
            <person name="Rubini A."/>
            <person name="Sitrit Y."/>
            <person name="Splivallo R."/>
            <person name="Traeger S."/>
            <person name="Wang M."/>
            <person name="Zifcakova L."/>
            <person name="Wipf D."/>
            <person name="Zambonelli A."/>
            <person name="Paolocci F."/>
            <person name="Nowrousian M."/>
            <person name="Ottonello S."/>
            <person name="Baldrian P."/>
            <person name="Spatafora J.W."/>
            <person name="Henrissat B."/>
            <person name="Nagy L.G."/>
            <person name="Aury J.M."/>
            <person name="Wincker P."/>
            <person name="Grigoriev I.V."/>
            <person name="Bonfante P."/>
            <person name="Martin F.M."/>
        </authorList>
    </citation>
    <scope>NUCLEOTIDE SEQUENCE [LARGE SCALE GENOMIC DNA]</scope>
    <source>
        <strain evidence="2 3">ATCC MYA-4762</strain>
    </source>
</reference>
<gene>
    <name evidence="2" type="ORF">L211DRAFT_888808</name>
</gene>